<reference evidence="1 2" key="1">
    <citation type="journal article" date="2019" name="Nat. Microbiol.">
        <title>Mediterranean grassland soil C-N compound turnover is dependent on rainfall and depth, and is mediated by genomically divergent microorganisms.</title>
        <authorList>
            <person name="Diamond S."/>
            <person name="Andeer P.F."/>
            <person name="Li Z."/>
            <person name="Crits-Christoph A."/>
            <person name="Burstein D."/>
            <person name="Anantharaman K."/>
            <person name="Lane K.R."/>
            <person name="Thomas B.C."/>
            <person name="Pan C."/>
            <person name="Northen T.R."/>
            <person name="Banfield J.F."/>
        </authorList>
    </citation>
    <scope>NUCLEOTIDE SEQUENCE [LARGE SCALE GENOMIC DNA]</scope>
    <source>
        <strain evidence="1">WS_11</strain>
    </source>
</reference>
<protein>
    <submittedName>
        <fullName evidence="1">Uncharacterized protein</fullName>
    </submittedName>
</protein>
<name>A0A538UD03_UNCEI</name>
<dbReference type="EMBL" id="VBPB01000041">
    <property type="protein sequence ID" value="TMQ73788.1"/>
    <property type="molecule type" value="Genomic_DNA"/>
</dbReference>
<dbReference type="AlphaFoldDB" id="A0A538UD03"/>
<evidence type="ECO:0000313" key="2">
    <source>
        <dbReference type="Proteomes" id="UP000319771"/>
    </source>
</evidence>
<gene>
    <name evidence="1" type="ORF">E6K81_02825</name>
</gene>
<dbReference type="InterPro" id="IPR012341">
    <property type="entry name" value="6hp_glycosidase-like_sf"/>
</dbReference>
<dbReference type="Gene3D" id="1.50.10.10">
    <property type="match status" value="1"/>
</dbReference>
<comment type="caution">
    <text evidence="1">The sequence shown here is derived from an EMBL/GenBank/DDBJ whole genome shotgun (WGS) entry which is preliminary data.</text>
</comment>
<evidence type="ECO:0000313" key="1">
    <source>
        <dbReference type="EMBL" id="TMQ73788.1"/>
    </source>
</evidence>
<proteinExistence type="predicted"/>
<dbReference type="InterPro" id="IPR008928">
    <property type="entry name" value="6-hairpin_glycosidase_sf"/>
</dbReference>
<accession>A0A538UD03</accession>
<dbReference type="SUPFAM" id="SSF48208">
    <property type="entry name" value="Six-hairpin glycosidases"/>
    <property type="match status" value="1"/>
</dbReference>
<organism evidence="1 2">
    <name type="scientific">Eiseniibacteriota bacterium</name>
    <dbReference type="NCBI Taxonomy" id="2212470"/>
    <lineage>
        <taxon>Bacteria</taxon>
        <taxon>Candidatus Eiseniibacteriota</taxon>
    </lineage>
</organism>
<sequence length="563" mass="62052">MIALVAPTAFGATTFDAGDISEFLRHGHLPRRSRVRDPSGGASGALAYAFDLAPAAAADVSLLLPLHRLASLPPAPADPARAVEARRRRCAAGWRARLDRVDLRLPPSAAAVAAGVRAQLAYILINRDGAAIQPGSRSYQRSWIRDGALTASALLRLGHAEAVRAFIEWYARYQYQNGKVPCCVDARGADPVPEHDSEGEFIFLVAEYYRYTGDRALIERQWPRVRAAAVYLDSLRHQRRTPEYQAADRREFFGLLPPSISHEGYSAKPMHSYWDDLMALRGFKDTVALALALGLPLEVSRWSAVQAEFERDLGSSVRSTMVRHLIDYVPGCADLGDFDATATTIALDPVQAQAALPPEALRRTFEKYWAFFSNRRAGAAWDAFTPYELRNVGAFVRLGWRERANQLLDYFLAYRRPPGFGAWAEVVWHDARTPHFIGDLPHSWVGSDFIRSVLDMLAYPRESDDALVVGAGIREAWVREAPGVTVHHLPTRYGKLDLLMRGTASGLEVRLAGDLRVPPGGIVLAPPLVTRRWHATINGAAATVSASGQVTVRKLPANVVLSR</sequence>
<dbReference type="Proteomes" id="UP000319771">
    <property type="component" value="Unassembled WGS sequence"/>
</dbReference>
<dbReference type="GO" id="GO:0005975">
    <property type="term" value="P:carbohydrate metabolic process"/>
    <property type="evidence" value="ECO:0007669"/>
    <property type="project" value="InterPro"/>
</dbReference>